<dbReference type="RefSeq" id="XP_014155341.1">
    <property type="nucleotide sequence ID" value="XM_014299866.1"/>
</dbReference>
<dbReference type="EMBL" id="KQ242033">
    <property type="protein sequence ID" value="KNC81440.1"/>
    <property type="molecule type" value="Genomic_DNA"/>
</dbReference>
<evidence type="ECO:0000313" key="3">
    <source>
        <dbReference type="EMBL" id="KNC81440.1"/>
    </source>
</evidence>
<keyword evidence="4" id="KW-1185">Reference proteome</keyword>
<proteinExistence type="predicted"/>
<reference evidence="3 4" key="1">
    <citation type="submission" date="2011-02" db="EMBL/GenBank/DDBJ databases">
        <title>The Genome Sequence of Sphaeroforma arctica JP610.</title>
        <authorList>
            <consortium name="The Broad Institute Genome Sequencing Platform"/>
            <person name="Russ C."/>
            <person name="Cuomo C."/>
            <person name="Young S.K."/>
            <person name="Zeng Q."/>
            <person name="Gargeya S."/>
            <person name="Alvarado L."/>
            <person name="Berlin A."/>
            <person name="Chapman S.B."/>
            <person name="Chen Z."/>
            <person name="Freedman E."/>
            <person name="Gellesch M."/>
            <person name="Goldberg J."/>
            <person name="Griggs A."/>
            <person name="Gujja S."/>
            <person name="Heilman E."/>
            <person name="Heiman D."/>
            <person name="Howarth C."/>
            <person name="Mehta T."/>
            <person name="Neiman D."/>
            <person name="Pearson M."/>
            <person name="Roberts A."/>
            <person name="Saif S."/>
            <person name="Shea T."/>
            <person name="Shenoy N."/>
            <person name="Sisk P."/>
            <person name="Stolte C."/>
            <person name="Sykes S."/>
            <person name="White J."/>
            <person name="Yandava C."/>
            <person name="Burger G."/>
            <person name="Gray M.W."/>
            <person name="Holland P.W.H."/>
            <person name="King N."/>
            <person name="Lang F.B.F."/>
            <person name="Roger A.J."/>
            <person name="Ruiz-Trillo I."/>
            <person name="Haas B."/>
            <person name="Nusbaum C."/>
            <person name="Birren B."/>
        </authorList>
    </citation>
    <scope>NUCLEOTIDE SEQUENCE [LARGE SCALE GENOMIC DNA]</scope>
    <source>
        <strain evidence="3 4">JP610</strain>
    </source>
</reference>
<dbReference type="RefSeq" id="XP_014155342.1">
    <property type="nucleotide sequence ID" value="XM_014299867.1"/>
</dbReference>
<keyword evidence="1" id="KW-0175">Coiled coil</keyword>
<feature type="region of interest" description="Disordered" evidence="2">
    <location>
        <begin position="1"/>
        <end position="62"/>
    </location>
</feature>
<dbReference type="EMBL" id="KQ242033">
    <property type="protein sequence ID" value="KNC81439.1"/>
    <property type="molecule type" value="Genomic_DNA"/>
</dbReference>
<organism evidence="3 4">
    <name type="scientific">Sphaeroforma arctica JP610</name>
    <dbReference type="NCBI Taxonomy" id="667725"/>
    <lineage>
        <taxon>Eukaryota</taxon>
        <taxon>Ichthyosporea</taxon>
        <taxon>Ichthyophonida</taxon>
        <taxon>Sphaeroforma</taxon>
    </lineage>
</organism>
<name>A0A0L0FX72_9EUKA</name>
<evidence type="ECO:0000313" key="4">
    <source>
        <dbReference type="Proteomes" id="UP000054560"/>
    </source>
</evidence>
<feature type="compositionally biased region" description="Low complexity" evidence="2">
    <location>
        <begin position="18"/>
        <end position="34"/>
    </location>
</feature>
<dbReference type="Proteomes" id="UP000054560">
    <property type="component" value="Unassembled WGS sequence"/>
</dbReference>
<accession>A0A0L0FX72</accession>
<dbReference type="Gene3D" id="1.10.287.1490">
    <property type="match status" value="1"/>
</dbReference>
<evidence type="ECO:0000256" key="1">
    <source>
        <dbReference type="SAM" id="Coils"/>
    </source>
</evidence>
<protein>
    <submittedName>
        <fullName evidence="3">Uncharacterized protein</fullName>
    </submittedName>
</protein>
<feature type="compositionally biased region" description="Basic and acidic residues" evidence="2">
    <location>
        <begin position="1"/>
        <end position="15"/>
    </location>
</feature>
<gene>
    <name evidence="3" type="ORF">SARC_06229</name>
</gene>
<sequence length="391" mass="43098">MNERQRPRDSNEIRRNLAPTFAAASGAPSAATSGNMGEANPISGRNASAHRQGITNAGNTRTHSTSLNATAYAYVQHAKDVAMGMREKQQKQTEMNRHDVGVSATQSSALVGAGTGVGAQLAPGLQQAAMQSAELVPTATGKQQHDTLRTAVRPPTLGTMSHQLRPQVIQQSQQALSHQPQAQVQAQTQSHAPGHIQTHALYTKTKTFEKPQQSFGALLEGMKKLKQTHVESECKIAQQNETIGEYEVKMKEQNSRLQELQKRCGHLERKLQVELKSRDEVLRKIQSINTLCLSLKEKMSNIDEVIAKGEEDKDDIKRELKRVRVAFETLSKDFAELSQSREKESAACMLFRLPTGMYSSDRGLYKTQITLFASYVCSGNTMCDVCSGNMM</sequence>
<evidence type="ECO:0000256" key="2">
    <source>
        <dbReference type="SAM" id="MobiDB-lite"/>
    </source>
</evidence>
<dbReference type="AlphaFoldDB" id="A0A0L0FX72"/>
<dbReference type="GeneID" id="25906733"/>
<feature type="coiled-coil region" evidence="1">
    <location>
        <begin position="222"/>
        <end position="277"/>
    </location>
</feature>
<feature type="compositionally biased region" description="Polar residues" evidence="2">
    <location>
        <begin position="53"/>
        <end position="62"/>
    </location>
</feature>